<sequence>MDDSSSYPADDPNSSSCVRNDEDDIDLCHEMDWRMSLRCYYTVVLEDFKEITSMYLRLGEEYHSLSPFLPIGPEGPTGAVFILRALFKLHLPIFADSHNVFLQRLVTLTTAIPQYAAAGQEPDNRHEGKRRWLQELDKELFAMKDELTRTKFHLESLLSNAQANLVDGWEEMDGDRKTWTAKIKELGLGSGLTPEYGGDPAGADAGDRMEDLASVLTQLGLCRRPDGDLINLPTLFAILKGQLIQITTQYLRLGVEYHNFDPSAPVGDGSDEAAIHFHGLRAYFTLGGHSPSAPDVSFLDRLATLHAAFPHFAAAGEEPDNEQGGKRRWLNARDEELDDLKDTLVAAEFHLRIMVSTTHTTGGDVTSLKKGFSMDKEMWEAKVKELDLAKWWIAETEEGAGDAMEE</sequence>
<name>A0A2H1G5B5_ZYMTR</name>
<proteinExistence type="predicted"/>
<protein>
    <submittedName>
        <fullName evidence="1">Uncharacterized protein</fullName>
    </submittedName>
</protein>
<dbReference type="EMBL" id="LT854255">
    <property type="protein sequence ID" value="SMR48751.1"/>
    <property type="molecule type" value="Genomic_DNA"/>
</dbReference>
<evidence type="ECO:0000313" key="2">
    <source>
        <dbReference type="Proteomes" id="UP000245764"/>
    </source>
</evidence>
<dbReference type="AlphaFoldDB" id="A0A2H1G5B5"/>
<reference evidence="2" key="1">
    <citation type="submission" date="2017-05" db="EMBL/GenBank/DDBJ databases">
        <authorList>
            <person name="Song R."/>
            <person name="Chenine A.L."/>
            <person name="Ruprecht R.M."/>
        </authorList>
    </citation>
    <scope>NUCLEOTIDE SEQUENCE [LARGE SCALE GENOMIC DNA]</scope>
</reference>
<dbReference type="Proteomes" id="UP000245764">
    <property type="component" value="Chromosome 3"/>
</dbReference>
<accession>A0A2H1G5B5</accession>
<organism evidence="1 2">
    <name type="scientific">Zymoseptoria tritici ST99CH_1E4</name>
    <dbReference type="NCBI Taxonomy" id="1276532"/>
    <lineage>
        <taxon>Eukaryota</taxon>
        <taxon>Fungi</taxon>
        <taxon>Dikarya</taxon>
        <taxon>Ascomycota</taxon>
        <taxon>Pezizomycotina</taxon>
        <taxon>Dothideomycetes</taxon>
        <taxon>Dothideomycetidae</taxon>
        <taxon>Mycosphaerellales</taxon>
        <taxon>Mycosphaerellaceae</taxon>
        <taxon>Zymoseptoria</taxon>
    </lineage>
</organism>
<evidence type="ECO:0000313" key="1">
    <source>
        <dbReference type="EMBL" id="SMR48751.1"/>
    </source>
</evidence>
<gene>
    <name evidence="1" type="ORF">ZT1E4_G4143</name>
</gene>